<dbReference type="SUPFAM" id="SSF103473">
    <property type="entry name" value="MFS general substrate transporter"/>
    <property type="match status" value="1"/>
</dbReference>
<comment type="subcellular location">
    <subcellularLocation>
        <location evidence="1">Membrane</location>
        <topology evidence="1">Multi-pass membrane protein</topology>
    </subcellularLocation>
</comment>
<evidence type="ECO:0000256" key="1">
    <source>
        <dbReference type="ARBA" id="ARBA00004141"/>
    </source>
</evidence>
<gene>
    <name evidence="5 7" type="ORF">P152DRAFT_62561</name>
</gene>
<dbReference type="InterPro" id="IPR020846">
    <property type="entry name" value="MFS_dom"/>
</dbReference>
<dbReference type="PROSITE" id="PS50850">
    <property type="entry name" value="MFS"/>
    <property type="match status" value="1"/>
</dbReference>
<proteinExistence type="predicted"/>
<keyword evidence="3" id="KW-1133">Transmembrane helix</keyword>
<dbReference type="InterPro" id="IPR036259">
    <property type="entry name" value="MFS_trans_sf"/>
</dbReference>
<dbReference type="PANTHER" id="PTHR23520">
    <property type="entry name" value="TRANSPORTER, PUTATIVE (AFU_ORTHOLOGUE AFUA_3G04000)-RELATED"/>
    <property type="match status" value="1"/>
</dbReference>
<evidence type="ECO:0000313" key="7">
    <source>
        <dbReference type="RefSeq" id="XP_033533254.1"/>
    </source>
</evidence>
<name>A0A6G1G0R0_9PEZI</name>
<dbReference type="EMBL" id="ML975161">
    <property type="protein sequence ID" value="KAF1811623.1"/>
    <property type="molecule type" value="Genomic_DNA"/>
</dbReference>
<keyword evidence="3" id="KW-0812">Transmembrane</keyword>
<dbReference type="RefSeq" id="XP_033533254.1">
    <property type="nucleotide sequence ID" value="XM_033683118.1"/>
</dbReference>
<feature type="transmembrane region" description="Helical" evidence="3">
    <location>
        <begin position="273"/>
        <end position="295"/>
    </location>
</feature>
<feature type="region of interest" description="Disordered" evidence="2">
    <location>
        <begin position="456"/>
        <end position="499"/>
    </location>
</feature>
<feature type="domain" description="Major facilitator superfamily (MFS) profile" evidence="4">
    <location>
        <begin position="1"/>
        <end position="449"/>
    </location>
</feature>
<sequence length="499" mass="53809">MARSTIIFLYHELGLASLKQTGRDAWLIILARCCRMFAYGTNALILALFLSSLNFSDSRIGLFMTLTLLGDVVLATLLTLVADGLGRRRTMLAGSVMMILSGIVFALSENFWLLLLAAVFGVISVAGGDFGPFRSIEESILSQLTSSKTRPEVLSWYVTMASFGSSIGTEAAGRIVDALQKQKDWTIVDSYHGIFWVYSAMGAVNLVLVALLSSNCELIAIATPTEESEVLLESGEQDAREEPTPKTRTRSGWLNLAAISSISSRTLSIILKLWFLLAIDALADGMTPISLTTYFMDAKFDVSKATLGDITSIGYFLAVASTIFAGPLSRRIGLINTMVFTHLPSSVAVLLFPVPTNLTMTVILLFVRMGLNNMDQAPRSAFIAAVVAPEERTAVIGLTSTIRTLASAVGPTLTGILAGHSRFWIAFVVAGALRVAYDLGLFVMFVNLKPERPNTTELANTERFSEDPSSVSDDESGDSFAANRSNGSTEESRATTAVK</sequence>
<dbReference type="Pfam" id="PF07690">
    <property type="entry name" value="MFS_1"/>
    <property type="match status" value="2"/>
</dbReference>
<dbReference type="GeneID" id="54423688"/>
<dbReference type="InterPro" id="IPR011701">
    <property type="entry name" value="MFS"/>
</dbReference>
<feature type="transmembrane region" description="Helical" evidence="3">
    <location>
        <begin position="193"/>
        <end position="212"/>
    </location>
</feature>
<reference evidence="7" key="2">
    <citation type="submission" date="2020-04" db="EMBL/GenBank/DDBJ databases">
        <authorList>
            <consortium name="NCBI Genome Project"/>
        </authorList>
    </citation>
    <scope>NUCLEOTIDE SEQUENCE</scope>
    <source>
        <strain evidence="7">CBS 781.70</strain>
    </source>
</reference>
<accession>A0A6G1G0R0</accession>
<feature type="transmembrane region" description="Helical" evidence="3">
    <location>
        <begin position="347"/>
        <end position="367"/>
    </location>
</feature>
<evidence type="ECO:0000313" key="5">
    <source>
        <dbReference type="EMBL" id="KAF1811623.1"/>
    </source>
</evidence>
<evidence type="ECO:0000256" key="3">
    <source>
        <dbReference type="SAM" id="Phobius"/>
    </source>
</evidence>
<dbReference type="AlphaFoldDB" id="A0A6G1G0R0"/>
<dbReference type="PANTHER" id="PTHR23520:SF5">
    <property type="entry name" value="TRANSPORTER, PUTATIVE (AFU_ORTHOLOGUE AFUA_3G04000)-RELATED"/>
    <property type="match status" value="1"/>
</dbReference>
<evidence type="ECO:0000259" key="4">
    <source>
        <dbReference type="PROSITE" id="PS50850"/>
    </source>
</evidence>
<reference evidence="5 7" key="1">
    <citation type="submission" date="2020-01" db="EMBL/GenBank/DDBJ databases">
        <authorList>
            <consortium name="DOE Joint Genome Institute"/>
            <person name="Haridas S."/>
            <person name="Albert R."/>
            <person name="Binder M."/>
            <person name="Bloem J."/>
            <person name="Labutti K."/>
            <person name="Salamov A."/>
            <person name="Andreopoulos B."/>
            <person name="Baker S.E."/>
            <person name="Barry K."/>
            <person name="Bills G."/>
            <person name="Bluhm B.H."/>
            <person name="Cannon C."/>
            <person name="Castanera R."/>
            <person name="Culley D.E."/>
            <person name="Daum C."/>
            <person name="Ezra D."/>
            <person name="Gonzalez J.B."/>
            <person name="Henrissat B."/>
            <person name="Kuo A."/>
            <person name="Liang C."/>
            <person name="Lipzen A."/>
            <person name="Lutzoni F."/>
            <person name="Magnuson J."/>
            <person name="Mondo S."/>
            <person name="Nolan M."/>
            <person name="Ohm R."/>
            <person name="Pangilinan J."/>
            <person name="Park H.-J."/>
            <person name="Ramirez L."/>
            <person name="Alfaro M."/>
            <person name="Sun H."/>
            <person name="Tritt A."/>
            <person name="Yoshinaga Y."/>
            <person name="Zwiers L.-H."/>
            <person name="Turgeon B.G."/>
            <person name="Goodwin S.B."/>
            <person name="Spatafora J.W."/>
            <person name="Crous P.W."/>
            <person name="Grigoriev I.V."/>
        </authorList>
    </citation>
    <scope>NUCLEOTIDE SEQUENCE</scope>
    <source>
        <strain evidence="5 7">CBS 781.70</strain>
    </source>
</reference>
<feature type="compositionally biased region" description="Polar residues" evidence="2">
    <location>
        <begin position="482"/>
        <end position="499"/>
    </location>
</feature>
<dbReference type="GO" id="GO:0022857">
    <property type="term" value="F:transmembrane transporter activity"/>
    <property type="evidence" value="ECO:0007669"/>
    <property type="project" value="InterPro"/>
</dbReference>
<evidence type="ECO:0000313" key="6">
    <source>
        <dbReference type="Proteomes" id="UP000504638"/>
    </source>
</evidence>
<feature type="transmembrane region" description="Helical" evidence="3">
    <location>
        <begin position="61"/>
        <end position="82"/>
    </location>
</feature>
<dbReference type="OrthoDB" id="10027823at2759"/>
<evidence type="ECO:0000256" key="2">
    <source>
        <dbReference type="SAM" id="MobiDB-lite"/>
    </source>
</evidence>
<feature type="transmembrane region" description="Helical" evidence="3">
    <location>
        <begin position="423"/>
        <end position="446"/>
    </location>
</feature>
<dbReference type="GO" id="GO:0000329">
    <property type="term" value="C:fungal-type vacuole membrane"/>
    <property type="evidence" value="ECO:0007669"/>
    <property type="project" value="TreeGrafter"/>
</dbReference>
<keyword evidence="6" id="KW-1185">Reference proteome</keyword>
<organism evidence="5">
    <name type="scientific">Eremomyces bilateralis CBS 781.70</name>
    <dbReference type="NCBI Taxonomy" id="1392243"/>
    <lineage>
        <taxon>Eukaryota</taxon>
        <taxon>Fungi</taxon>
        <taxon>Dikarya</taxon>
        <taxon>Ascomycota</taxon>
        <taxon>Pezizomycotina</taxon>
        <taxon>Dothideomycetes</taxon>
        <taxon>Dothideomycetes incertae sedis</taxon>
        <taxon>Eremomycetales</taxon>
        <taxon>Eremomycetaceae</taxon>
        <taxon>Eremomyces</taxon>
    </lineage>
</organism>
<feature type="transmembrane region" description="Helical" evidence="3">
    <location>
        <begin position="113"/>
        <end position="133"/>
    </location>
</feature>
<keyword evidence="3" id="KW-0472">Membrane</keyword>
<feature type="transmembrane region" description="Helical" evidence="3">
    <location>
        <begin position="36"/>
        <end position="55"/>
    </location>
</feature>
<dbReference type="Gene3D" id="1.20.1250.20">
    <property type="entry name" value="MFS general substrate transporter like domains"/>
    <property type="match status" value="1"/>
</dbReference>
<dbReference type="Proteomes" id="UP000504638">
    <property type="component" value="Unplaced"/>
</dbReference>
<reference evidence="7" key="3">
    <citation type="submission" date="2025-04" db="UniProtKB">
        <authorList>
            <consortium name="RefSeq"/>
        </authorList>
    </citation>
    <scope>IDENTIFICATION</scope>
    <source>
        <strain evidence="7">CBS 781.70</strain>
    </source>
</reference>
<feature type="transmembrane region" description="Helical" evidence="3">
    <location>
        <begin position="307"/>
        <end position="326"/>
    </location>
</feature>
<protein>
    <submittedName>
        <fullName evidence="5 7">MFS general substrate transporter</fullName>
    </submittedName>
</protein>